<organism evidence="3 4">
    <name type="scientific">Pristionchus mayeri</name>
    <dbReference type="NCBI Taxonomy" id="1317129"/>
    <lineage>
        <taxon>Eukaryota</taxon>
        <taxon>Metazoa</taxon>
        <taxon>Ecdysozoa</taxon>
        <taxon>Nematoda</taxon>
        <taxon>Chromadorea</taxon>
        <taxon>Rhabditida</taxon>
        <taxon>Rhabditina</taxon>
        <taxon>Diplogasteromorpha</taxon>
        <taxon>Diplogasteroidea</taxon>
        <taxon>Neodiplogasteridae</taxon>
        <taxon>Pristionchus</taxon>
    </lineage>
</organism>
<accession>A0AAN5CAD3</accession>
<sequence length="1314" mass="143247">MFVFAWSLLSSYAESVRKRRLHSALSSFFSSPSARDRMIVCRPAAHRLTRQLGVGFSLWGAETANGSLARVASEPMLTRSDSSPPLSSPIGSPLYRSELMEVVALPDECISSSDWRLLHSSSHFAPSAASVFFIVATPPKVISLVNGDERGASTPVSALSSPTTTAATEEELMQELQEGDVVLESTCVRVGWNRTRPQEILYACDMDTFTSVVFAWSNGLLRATLKGREPIGKMRTVWLSSPHNNNGSTNGDCTLSSNHSGSTTGSVRSEDGSLTPRAHSPSSSLLSPCRRTRASIEEIMPVTESRPLLEQLFIGDTPNNSSSFGSLLSTALKAKLGSDGALNLMGNATLPRRGLTRRSQLSIGGQGGLPPIPGREAFLSGGSLMGAFSSSVRSLRSSRSSLRHRQSSPLAWGTGDLQARFAALSPRIRADRPSSFPFLRSDRTPPPSPAEPVLQPEVVAPSVAAEVARTEERGLRTIHSEDRIEDLAPIDLTAVKEECSAEPLLVADLRIQTERLPYIDDSRSIISPSITISSDLDEHSLAEGRLDTVDSTGATTEISSEDTLNQSISSIAEEEEEMPLDALRSSSARRSKTQPPAIKRQDTDPPPQNRSSQLLDASSPKVHSARSPRRNGPGVSPMIEALRGCSKSECGSARDAVAIDPQLQRLTTIELLQRRRHSTMMHNLEDALFNHDGSRRRSLSPMALSASLQNAAFGGAGSTTSIGSGATDILKGSLFDTHRRSQSRRFHSASRGEKPKMKPPCVLVYTAGVSSTYDRIHSVLNSLLPPSVYTVFNISPEAIRKHHWIDPSSACLILADTRELDDAAWKQLQEYFNKSGKMIFVCQNSLLASISCCESVKKQVSLLRMAFGEKASGSMSKDLESFLKKTLKTLAKHGEVHERYQSKDLVGGLKYSVVLSKKQDSPLLLYMESGGTHAASAVFSDATTDQLLAPGSRIVAESLARIGIKIEDGVKIPSLSIGYFISDEQFLSECKSLRYGSEIGDSPKLFMRRRDLIAEHPLPVPSPALLPIQVLTRDEASSTCSFDTKKYYSRLSTICLGRNVLFVPVATTTIEVCRSLSEALPGYDGMCVVARQQLKGQGRGGNEFISPVGVAMFNFSYSLPTSAALAKCPSFIQHVACVAVAAGVHELSGMEDFPLRVKWPNDFYFNRSHKIGGLLVSAKSRDDAIEFSVGIGINVSNSLPTTCLNDMLPDNSPESANFSIEEVVAMTLNKFEHFVKVYEIKGQASFLEHYYKYWLHSREEVTLGEENEKVVIRGLDKFGFLECRSRKTPSKLYSVADDGNTFDMMKGLIRMKLK</sequence>
<dbReference type="SUPFAM" id="SSF55681">
    <property type="entry name" value="Class II aaRS and biotin synthetases"/>
    <property type="match status" value="1"/>
</dbReference>
<feature type="region of interest" description="Disordered" evidence="1">
    <location>
        <begin position="574"/>
        <end position="638"/>
    </location>
</feature>
<reference evidence="4" key="1">
    <citation type="submission" date="2022-10" db="EMBL/GenBank/DDBJ databases">
        <title>Genome assembly of Pristionchus species.</title>
        <authorList>
            <person name="Yoshida K."/>
            <person name="Sommer R.J."/>
        </authorList>
    </citation>
    <scope>NUCLEOTIDE SEQUENCE [LARGE SCALE GENOMIC DNA]</scope>
    <source>
        <strain evidence="4">RS5460</strain>
    </source>
</reference>
<evidence type="ECO:0000313" key="4">
    <source>
        <dbReference type="Proteomes" id="UP001328107"/>
    </source>
</evidence>
<dbReference type="Pfam" id="PF03099">
    <property type="entry name" value="BPL_LplA_LipB"/>
    <property type="match status" value="1"/>
</dbReference>
<dbReference type="InterPro" id="IPR045864">
    <property type="entry name" value="aa-tRNA-synth_II/BPL/LPL"/>
</dbReference>
<gene>
    <name evidence="3" type="ORF">PMAYCL1PPCAC_04924</name>
</gene>
<keyword evidence="4" id="KW-1185">Reference proteome</keyword>
<feature type="compositionally biased region" description="Polar residues" evidence="1">
    <location>
        <begin position="239"/>
        <end position="267"/>
    </location>
</feature>
<dbReference type="GO" id="GO:0005737">
    <property type="term" value="C:cytoplasm"/>
    <property type="evidence" value="ECO:0007669"/>
    <property type="project" value="TreeGrafter"/>
</dbReference>
<dbReference type="InterPro" id="IPR004143">
    <property type="entry name" value="BPL_LPL_catalytic"/>
</dbReference>
<name>A0AAN5CAD3_9BILA</name>
<dbReference type="GO" id="GO:0004077">
    <property type="term" value="F:biotin--[biotin carboxyl-carrier protein] ligase activity"/>
    <property type="evidence" value="ECO:0007669"/>
    <property type="project" value="TreeGrafter"/>
</dbReference>
<feature type="domain" description="BPL/LPL catalytic" evidence="2">
    <location>
        <begin position="1043"/>
        <end position="1239"/>
    </location>
</feature>
<dbReference type="Proteomes" id="UP001328107">
    <property type="component" value="Unassembled WGS sequence"/>
</dbReference>
<dbReference type="PANTHER" id="PTHR12835">
    <property type="entry name" value="BIOTIN PROTEIN LIGASE"/>
    <property type="match status" value="1"/>
</dbReference>
<evidence type="ECO:0000313" key="3">
    <source>
        <dbReference type="EMBL" id="GMR34729.1"/>
    </source>
</evidence>
<evidence type="ECO:0000256" key="1">
    <source>
        <dbReference type="SAM" id="MobiDB-lite"/>
    </source>
</evidence>
<dbReference type="EMBL" id="BTRK01000002">
    <property type="protein sequence ID" value="GMR34729.1"/>
    <property type="molecule type" value="Genomic_DNA"/>
</dbReference>
<dbReference type="PANTHER" id="PTHR12835:SF5">
    <property type="entry name" value="BIOTIN--PROTEIN LIGASE"/>
    <property type="match status" value="1"/>
</dbReference>
<proteinExistence type="predicted"/>
<feature type="region of interest" description="Disordered" evidence="1">
    <location>
        <begin position="239"/>
        <end position="287"/>
    </location>
</feature>
<feature type="region of interest" description="Disordered" evidence="1">
    <location>
        <begin position="433"/>
        <end position="454"/>
    </location>
</feature>
<evidence type="ECO:0000259" key="2">
    <source>
        <dbReference type="PROSITE" id="PS51733"/>
    </source>
</evidence>
<dbReference type="Gene3D" id="3.30.930.10">
    <property type="entry name" value="Bira Bifunctional Protein, Domain 2"/>
    <property type="match status" value="1"/>
</dbReference>
<dbReference type="PROSITE" id="PS51733">
    <property type="entry name" value="BPL_LPL_CATALYTIC"/>
    <property type="match status" value="1"/>
</dbReference>
<comment type="caution">
    <text evidence="3">The sequence shown here is derived from an EMBL/GenBank/DDBJ whole genome shotgun (WGS) entry which is preliminary data.</text>
</comment>
<protein>
    <recommendedName>
        <fullName evidence="2">BPL/LPL catalytic domain-containing protein</fullName>
    </recommendedName>
</protein>